<dbReference type="KEGG" id="rul:UC8_20120"/>
<evidence type="ECO:0000313" key="4">
    <source>
        <dbReference type="Proteomes" id="UP000325286"/>
    </source>
</evidence>
<proteinExistence type="predicted"/>
<sequence length="162" mass="18646">MHDLPSSTPTSLLPNSTPPSGTSFPWWKTAVIVMVFLTIAVSWMGTERTLVRPQGSQAKAQPVTYTAAERSRLAQQYASDPQSLSDEQYRAAALAREAEMARQRRQQKAVTYHPHVDIHYRWQKRVDRLRKNLSTVSEFPEGSVQWHMREQLEELLQEEPQD</sequence>
<dbReference type="AlphaFoldDB" id="A0A5B9QLV0"/>
<keyword evidence="2" id="KW-0812">Transmembrane</keyword>
<gene>
    <name evidence="3" type="ORF">UC8_20120</name>
</gene>
<name>A0A5B9QLV0_9BACT</name>
<keyword evidence="2" id="KW-0472">Membrane</keyword>
<organism evidence="3 4">
    <name type="scientific">Roseimaritima ulvae</name>
    <dbReference type="NCBI Taxonomy" id="980254"/>
    <lineage>
        <taxon>Bacteria</taxon>
        <taxon>Pseudomonadati</taxon>
        <taxon>Planctomycetota</taxon>
        <taxon>Planctomycetia</taxon>
        <taxon>Pirellulales</taxon>
        <taxon>Pirellulaceae</taxon>
        <taxon>Roseimaritima</taxon>
    </lineage>
</organism>
<dbReference type="Proteomes" id="UP000325286">
    <property type="component" value="Chromosome"/>
</dbReference>
<feature type="transmembrane region" description="Helical" evidence="2">
    <location>
        <begin position="26"/>
        <end position="45"/>
    </location>
</feature>
<feature type="region of interest" description="Disordered" evidence="1">
    <location>
        <begin position="1"/>
        <end position="20"/>
    </location>
</feature>
<keyword evidence="2" id="KW-1133">Transmembrane helix</keyword>
<evidence type="ECO:0000313" key="3">
    <source>
        <dbReference type="EMBL" id="QEG40008.1"/>
    </source>
</evidence>
<evidence type="ECO:0000256" key="1">
    <source>
        <dbReference type="SAM" id="MobiDB-lite"/>
    </source>
</evidence>
<evidence type="ECO:0000256" key="2">
    <source>
        <dbReference type="SAM" id="Phobius"/>
    </source>
</evidence>
<dbReference type="EMBL" id="CP042914">
    <property type="protein sequence ID" value="QEG40008.1"/>
    <property type="molecule type" value="Genomic_DNA"/>
</dbReference>
<keyword evidence="4" id="KW-1185">Reference proteome</keyword>
<reference evidence="3 4" key="1">
    <citation type="submission" date="2019-08" db="EMBL/GenBank/DDBJ databases">
        <title>Deep-cultivation of Planctomycetes and their phenomic and genomic characterization uncovers novel biology.</title>
        <authorList>
            <person name="Wiegand S."/>
            <person name="Jogler M."/>
            <person name="Boedeker C."/>
            <person name="Pinto D."/>
            <person name="Vollmers J."/>
            <person name="Rivas-Marin E."/>
            <person name="Kohn T."/>
            <person name="Peeters S.H."/>
            <person name="Heuer A."/>
            <person name="Rast P."/>
            <person name="Oberbeckmann S."/>
            <person name="Bunk B."/>
            <person name="Jeske O."/>
            <person name="Meyerdierks A."/>
            <person name="Storesund J.E."/>
            <person name="Kallscheuer N."/>
            <person name="Luecker S."/>
            <person name="Lage O.M."/>
            <person name="Pohl T."/>
            <person name="Merkel B.J."/>
            <person name="Hornburger P."/>
            <person name="Mueller R.-W."/>
            <person name="Bruemmer F."/>
            <person name="Labrenz M."/>
            <person name="Spormann A.M."/>
            <person name="Op den Camp H."/>
            <person name="Overmann J."/>
            <person name="Amann R."/>
            <person name="Jetten M.S.M."/>
            <person name="Mascher T."/>
            <person name="Medema M.H."/>
            <person name="Devos D.P."/>
            <person name="Kaster A.-K."/>
            <person name="Ovreas L."/>
            <person name="Rohde M."/>
            <person name="Galperin M.Y."/>
            <person name="Jogler C."/>
        </authorList>
    </citation>
    <scope>NUCLEOTIDE SEQUENCE [LARGE SCALE GENOMIC DNA]</scope>
    <source>
        <strain evidence="3 4">UC8</strain>
    </source>
</reference>
<dbReference type="RefSeq" id="WP_148080193.1">
    <property type="nucleotide sequence ID" value="NZ_CP042914.1"/>
</dbReference>
<protein>
    <submittedName>
        <fullName evidence="3">Uncharacterized protein</fullName>
    </submittedName>
</protein>
<accession>A0A5B9QLV0</accession>